<evidence type="ECO:0000256" key="5">
    <source>
        <dbReference type="ARBA" id="ARBA00039681"/>
    </source>
</evidence>
<sequence>MGEEYRILEFYSGIGGMHYAFQKTGKSGRVLKAFDINTTANNIYLHNFPDKNKLAQRNIEALPYSFYEKLDANVYLMSPPCQPYTRTGLQNGSNDPRAKSFLFLIEMLGKMKNPPEYVLVENVKGFETSDTRQLLVDQLIKCNYTYQELLLTPLQFGIPNSRLRYYLVAKLSPKKFKFEANGLMYAMPELINQDPDCLKSTDFESQRGDSKGVLPITDFLEKQTSDDLASYMVKDSLLLKHGYVFDVIKPSSHRSCCFTKGYHHYAEATGSILQMNEELDIQEVFLANGIDKNRKENPTLSSEQSSNLSDLQLRYLTEREIANLMGFPSHFKFPEDATLKQRYRALGNSLNVTVVSELIKYLLDDQ</sequence>
<evidence type="ECO:0000256" key="2">
    <source>
        <dbReference type="ARBA" id="ARBA00022679"/>
    </source>
</evidence>
<evidence type="ECO:0000256" key="8">
    <source>
        <dbReference type="RuleBase" id="RU000416"/>
    </source>
</evidence>
<feature type="active site" evidence="7">
    <location>
        <position position="81"/>
    </location>
</feature>
<evidence type="ECO:0000313" key="10">
    <source>
        <dbReference type="Proteomes" id="UP001479436"/>
    </source>
</evidence>
<dbReference type="Pfam" id="PF00145">
    <property type="entry name" value="DNA_methylase"/>
    <property type="match status" value="1"/>
</dbReference>
<dbReference type="PROSITE" id="PS51679">
    <property type="entry name" value="SAM_MT_C5"/>
    <property type="match status" value="1"/>
</dbReference>
<keyword evidence="1 7" id="KW-0489">Methyltransferase</keyword>
<dbReference type="InterPro" id="IPR029063">
    <property type="entry name" value="SAM-dependent_MTases_sf"/>
</dbReference>
<dbReference type="InterPro" id="IPR031303">
    <property type="entry name" value="C5_meth_CS"/>
</dbReference>
<accession>A0ABR2W153</accession>
<reference evidence="9 10" key="1">
    <citation type="submission" date="2023-04" db="EMBL/GenBank/DDBJ databases">
        <title>Genome of Basidiobolus ranarum AG-B5.</title>
        <authorList>
            <person name="Stajich J.E."/>
            <person name="Carter-House D."/>
            <person name="Gryganskyi A."/>
        </authorList>
    </citation>
    <scope>NUCLEOTIDE SEQUENCE [LARGE SCALE GENOMIC DNA]</scope>
    <source>
        <strain evidence="9 10">AG-B5</strain>
    </source>
</reference>
<keyword evidence="2 7" id="KW-0808">Transferase</keyword>
<evidence type="ECO:0000256" key="7">
    <source>
        <dbReference type="PROSITE-ProRule" id="PRU01016"/>
    </source>
</evidence>
<protein>
    <recommendedName>
        <fullName evidence="5">tRNA (cytosine(38)-C(5))-methyltransferase</fullName>
        <ecNumber evidence="4">2.1.1.204</ecNumber>
    </recommendedName>
    <alternativeName>
        <fullName evidence="6">DNA (cytosine-5)-methyltransferase-like protein 2</fullName>
    </alternativeName>
</protein>
<evidence type="ECO:0000256" key="3">
    <source>
        <dbReference type="ARBA" id="ARBA00022691"/>
    </source>
</evidence>
<dbReference type="InterPro" id="IPR050750">
    <property type="entry name" value="C5-MTase"/>
</dbReference>
<evidence type="ECO:0000313" key="9">
    <source>
        <dbReference type="EMBL" id="KAK9712592.1"/>
    </source>
</evidence>
<evidence type="ECO:0000256" key="6">
    <source>
        <dbReference type="ARBA" id="ARBA00042810"/>
    </source>
</evidence>
<dbReference type="PROSITE" id="PS00095">
    <property type="entry name" value="C5_MTASE_2"/>
    <property type="match status" value="1"/>
</dbReference>
<dbReference type="EC" id="2.1.1.204" evidence="4"/>
<keyword evidence="10" id="KW-1185">Reference proteome</keyword>
<dbReference type="PRINTS" id="PR00105">
    <property type="entry name" value="C5METTRFRASE"/>
</dbReference>
<proteinExistence type="inferred from homology"/>
<dbReference type="SUPFAM" id="SSF53335">
    <property type="entry name" value="S-adenosyl-L-methionine-dependent methyltransferases"/>
    <property type="match status" value="1"/>
</dbReference>
<dbReference type="EMBL" id="JASJQH010007209">
    <property type="protein sequence ID" value="KAK9712592.1"/>
    <property type="molecule type" value="Genomic_DNA"/>
</dbReference>
<dbReference type="PANTHER" id="PTHR46098:SF1">
    <property type="entry name" value="TRNA (CYTOSINE(38)-C(5))-METHYLTRANSFERASE"/>
    <property type="match status" value="1"/>
</dbReference>
<comment type="caution">
    <text evidence="9">The sequence shown here is derived from an EMBL/GenBank/DDBJ whole genome shotgun (WGS) entry which is preliminary data.</text>
</comment>
<organism evidence="9 10">
    <name type="scientific">Basidiobolus ranarum</name>
    <dbReference type="NCBI Taxonomy" id="34480"/>
    <lineage>
        <taxon>Eukaryota</taxon>
        <taxon>Fungi</taxon>
        <taxon>Fungi incertae sedis</taxon>
        <taxon>Zoopagomycota</taxon>
        <taxon>Entomophthoromycotina</taxon>
        <taxon>Basidiobolomycetes</taxon>
        <taxon>Basidiobolales</taxon>
        <taxon>Basidiobolaceae</taxon>
        <taxon>Basidiobolus</taxon>
    </lineage>
</organism>
<evidence type="ECO:0000256" key="1">
    <source>
        <dbReference type="ARBA" id="ARBA00022603"/>
    </source>
</evidence>
<dbReference type="NCBIfam" id="TIGR00675">
    <property type="entry name" value="dcm"/>
    <property type="match status" value="1"/>
</dbReference>
<name>A0ABR2W153_9FUNG</name>
<dbReference type="Gene3D" id="3.90.120.10">
    <property type="entry name" value="DNA Methylase, subunit A, domain 2"/>
    <property type="match status" value="1"/>
</dbReference>
<dbReference type="InterPro" id="IPR001525">
    <property type="entry name" value="C5_MeTfrase"/>
</dbReference>
<dbReference type="PANTHER" id="PTHR46098">
    <property type="entry name" value="TRNA (CYTOSINE(38)-C(5))-METHYLTRANSFERASE"/>
    <property type="match status" value="1"/>
</dbReference>
<dbReference type="Proteomes" id="UP001479436">
    <property type="component" value="Unassembled WGS sequence"/>
</dbReference>
<comment type="similarity">
    <text evidence="7 8">Belongs to the class I-like SAM-binding methyltransferase superfamily. C5-methyltransferase family.</text>
</comment>
<dbReference type="Gene3D" id="3.40.50.150">
    <property type="entry name" value="Vaccinia Virus protein VP39"/>
    <property type="match status" value="1"/>
</dbReference>
<gene>
    <name evidence="9" type="ORF">K7432_007062</name>
</gene>
<keyword evidence="3 7" id="KW-0949">S-adenosyl-L-methionine</keyword>
<evidence type="ECO:0000256" key="4">
    <source>
        <dbReference type="ARBA" id="ARBA00039081"/>
    </source>
</evidence>